<protein>
    <recommendedName>
        <fullName evidence="4">Tetratricopeptide repeat protein</fullName>
    </recommendedName>
</protein>
<keyword evidence="3" id="KW-1185">Reference proteome</keyword>
<feature type="chain" id="PRO_5046284263" description="Tetratricopeptide repeat protein" evidence="1">
    <location>
        <begin position="22"/>
        <end position="346"/>
    </location>
</feature>
<dbReference type="Proteomes" id="UP001629059">
    <property type="component" value="Unassembled WGS sequence"/>
</dbReference>
<evidence type="ECO:0000256" key="1">
    <source>
        <dbReference type="SAM" id="SignalP"/>
    </source>
</evidence>
<sequence>MKHLTLLLIFTLSIFTNALTAQSVGERYNNFVNEAELSIADGNYKEALAKYNQAYTETGIEFAIDLYNVAVCANKEKNKDQFFLFAERLADKGVGTKLFERKVFEDYSGSRAFLKIKQKAEKVRQKNFKANRQYLSDLDEFRKKDSVYNKLRLTKYRESWVLPDTLEVLFRNNTINLFNYIKKNGYYSEKKLGVAITLDNGLDDFKLPSDVFLHYLEMGKDKSLKNEIKEMYISGMKRGEIKPCFLTHYIEMGNRVFNDIGNYAFKIFECEIYRLREIPRLDKINKNREMYLQGSLYDYEKKLVFAYCCNNDFEFHYSIISSPVSKEDYFYTASDIVGKVKDCSMK</sequence>
<accession>A0ABW8YFM4</accession>
<comment type="caution">
    <text evidence="2">The sequence shown here is derived from an EMBL/GenBank/DDBJ whole genome shotgun (WGS) entry which is preliminary data.</text>
</comment>
<gene>
    <name evidence="2" type="ORF">ABS768_15185</name>
</gene>
<name>A0ABW8YFM4_9FLAO</name>
<reference evidence="2 3" key="1">
    <citation type="submission" date="2024-06" db="EMBL/GenBank/DDBJ databases">
        <authorList>
            <person name="Kaempfer P."/>
            <person name="Viver T."/>
        </authorList>
    </citation>
    <scope>NUCLEOTIDE SEQUENCE [LARGE SCALE GENOMIC DNA]</scope>
    <source>
        <strain evidence="2 3">ST-75</strain>
    </source>
</reference>
<dbReference type="RefSeq" id="WP_408075803.1">
    <property type="nucleotide sequence ID" value="NZ_JBELQB010000013.1"/>
</dbReference>
<keyword evidence="1" id="KW-0732">Signal</keyword>
<feature type="signal peptide" evidence="1">
    <location>
        <begin position="1"/>
        <end position="21"/>
    </location>
</feature>
<proteinExistence type="predicted"/>
<evidence type="ECO:0000313" key="3">
    <source>
        <dbReference type="Proteomes" id="UP001629059"/>
    </source>
</evidence>
<organism evidence="2 3">
    <name type="scientific">Flavobacterium rhizophilum</name>
    <dbReference type="NCBI Taxonomy" id="3163296"/>
    <lineage>
        <taxon>Bacteria</taxon>
        <taxon>Pseudomonadati</taxon>
        <taxon>Bacteroidota</taxon>
        <taxon>Flavobacteriia</taxon>
        <taxon>Flavobacteriales</taxon>
        <taxon>Flavobacteriaceae</taxon>
        <taxon>Flavobacterium</taxon>
    </lineage>
</organism>
<evidence type="ECO:0000313" key="2">
    <source>
        <dbReference type="EMBL" id="MFL9838853.1"/>
    </source>
</evidence>
<evidence type="ECO:0008006" key="4">
    <source>
        <dbReference type="Google" id="ProtNLM"/>
    </source>
</evidence>
<dbReference type="EMBL" id="JBELQB010000013">
    <property type="protein sequence ID" value="MFL9838853.1"/>
    <property type="molecule type" value="Genomic_DNA"/>
</dbReference>